<sequence length="83" mass="8800">MYRKTSATVSGSMSVISTLFALDSSMPCPNIAAKTGLRAARIALCASNWRSTTLELEAPFTVELLLLKLPISSCKLHSGTVIG</sequence>
<name>A0A183PVB3_9TREM</name>
<dbReference type="Proteomes" id="UP000269396">
    <property type="component" value="Unassembled WGS sequence"/>
</dbReference>
<evidence type="ECO:0000313" key="2">
    <source>
        <dbReference type="Proteomes" id="UP000269396"/>
    </source>
</evidence>
<keyword evidence="2" id="KW-1185">Reference proteome</keyword>
<reference evidence="1 2" key="1">
    <citation type="submission" date="2018-11" db="EMBL/GenBank/DDBJ databases">
        <authorList>
            <consortium name="Pathogen Informatics"/>
        </authorList>
    </citation>
    <scope>NUCLEOTIDE SEQUENCE [LARGE SCALE GENOMIC DNA]</scope>
    <source>
        <strain>Denwood</strain>
        <strain evidence="2">Zambia</strain>
    </source>
</reference>
<accession>A0A183PVB3</accession>
<dbReference type="AlphaFoldDB" id="A0A183PVB3"/>
<gene>
    <name evidence="1" type="ORF">SMTD_LOCUS18299</name>
</gene>
<protein>
    <submittedName>
        <fullName evidence="1">Uncharacterized protein</fullName>
    </submittedName>
</protein>
<dbReference type="EMBL" id="UZAL01040232">
    <property type="protein sequence ID" value="VDP76702.1"/>
    <property type="molecule type" value="Genomic_DNA"/>
</dbReference>
<evidence type="ECO:0000313" key="1">
    <source>
        <dbReference type="EMBL" id="VDP76702.1"/>
    </source>
</evidence>
<proteinExistence type="predicted"/>
<organism evidence="1 2">
    <name type="scientific">Schistosoma mattheei</name>
    <dbReference type="NCBI Taxonomy" id="31246"/>
    <lineage>
        <taxon>Eukaryota</taxon>
        <taxon>Metazoa</taxon>
        <taxon>Spiralia</taxon>
        <taxon>Lophotrochozoa</taxon>
        <taxon>Platyhelminthes</taxon>
        <taxon>Trematoda</taxon>
        <taxon>Digenea</taxon>
        <taxon>Strigeidida</taxon>
        <taxon>Schistosomatoidea</taxon>
        <taxon>Schistosomatidae</taxon>
        <taxon>Schistosoma</taxon>
    </lineage>
</organism>